<keyword evidence="2" id="KW-0547">Nucleotide-binding</keyword>
<reference evidence="6" key="2">
    <citation type="submission" date="2025-08" db="UniProtKB">
        <authorList>
            <consortium name="Ensembl"/>
        </authorList>
    </citation>
    <scope>IDENTIFICATION</scope>
    <source>
        <strain evidence="6">breed Abyssinian</strain>
    </source>
</reference>
<protein>
    <recommendedName>
        <fullName evidence="5">AIG1-type G domain-containing protein</fullName>
    </recommendedName>
</protein>
<evidence type="ECO:0000256" key="2">
    <source>
        <dbReference type="ARBA" id="ARBA00022741"/>
    </source>
</evidence>
<evidence type="ECO:0000256" key="3">
    <source>
        <dbReference type="ARBA" id="ARBA00023134"/>
    </source>
</evidence>
<keyword evidence="3" id="KW-0342">GTP-binding</keyword>
<evidence type="ECO:0000313" key="7">
    <source>
        <dbReference type="Proteomes" id="UP000823872"/>
    </source>
</evidence>
<feature type="domain" description="AIG1-type G" evidence="5">
    <location>
        <begin position="90"/>
        <end position="294"/>
    </location>
</feature>
<reference evidence="6" key="3">
    <citation type="submission" date="2025-09" db="UniProtKB">
        <authorList>
            <consortium name="Ensembl"/>
        </authorList>
    </citation>
    <scope>IDENTIFICATION</scope>
    <source>
        <strain evidence="6">breed Abyssinian</strain>
    </source>
</reference>
<dbReference type="GeneTree" id="ENSGT00940000161272"/>
<reference evidence="6 7" key="1">
    <citation type="submission" date="2021-02" db="EMBL/GenBank/DDBJ databases">
        <title>Safari Cat Assemblies.</title>
        <authorList>
            <person name="Bredemeyer K.R."/>
            <person name="Murphy W.J."/>
        </authorList>
    </citation>
    <scope>NUCLEOTIDE SEQUENCE [LARGE SCALE GENOMIC DNA]</scope>
</reference>
<dbReference type="PROSITE" id="PS51720">
    <property type="entry name" value="G_AIG1"/>
    <property type="match status" value="1"/>
</dbReference>
<name>A0ABI8A9T4_FELCA</name>
<proteinExistence type="inferred from homology"/>
<sequence length="357" mass="37775">MDWGAGARTGAKDGRKVANDAPGVAQALTRAPGKGLVGQAEAGGVGALLRSGGSPEPRWSRTRALRPAAHAYSVLTGSQDPDDQQPQAQERKLRLILAGRTGVGKSATGNSILGHSLFPSRLAATPVTRSCALGSRSWAGWRVEVTDTPDLFTAQGRHADPDCTERASCYLLSAPGPHALLLVTQLGRFTAQDEEAARGVRELFGAGVLARAVLVFTRREDLEGGSLHDYVRATDNRALRALVAECGGRVCALDNRAEGAERDAQVGELLGLVERLALEHDGAPFTDDVYGLAWARRHARPEDTLRLVATRLVSRGPGRGRRRLEAGGRGGSGRSSSWRGSCYLSCCFSRGGGPDPD</sequence>
<accession>A0ABI8A9T4</accession>
<evidence type="ECO:0000259" key="5">
    <source>
        <dbReference type="PROSITE" id="PS51720"/>
    </source>
</evidence>
<comment type="similarity">
    <text evidence="1">Belongs to the TRAFAC class TrmE-Era-EngA-EngB-Septin-like GTPase superfamily. AIG1/Toc34/Toc159-like paraseptin GTPase family. IAN subfamily.</text>
</comment>
<dbReference type="PANTHER" id="PTHR10903:SF74">
    <property type="entry name" value="GTPASE IMAP FAMILY MEMBER 1"/>
    <property type="match status" value="1"/>
</dbReference>
<dbReference type="SUPFAM" id="SSF52540">
    <property type="entry name" value="P-loop containing nucleoside triphosphate hydrolases"/>
    <property type="match status" value="1"/>
</dbReference>
<dbReference type="PANTHER" id="PTHR10903">
    <property type="entry name" value="GTPASE, IMAP FAMILY MEMBER-RELATED"/>
    <property type="match status" value="1"/>
</dbReference>
<dbReference type="Gene3D" id="3.40.50.300">
    <property type="entry name" value="P-loop containing nucleotide triphosphate hydrolases"/>
    <property type="match status" value="1"/>
</dbReference>
<gene>
    <name evidence="6" type="primary">LOC101094088</name>
</gene>
<organism evidence="6 7">
    <name type="scientific">Felis catus</name>
    <name type="common">Cat</name>
    <name type="synonym">Felis silvestris catus</name>
    <dbReference type="NCBI Taxonomy" id="9685"/>
    <lineage>
        <taxon>Eukaryota</taxon>
        <taxon>Metazoa</taxon>
        <taxon>Chordata</taxon>
        <taxon>Craniata</taxon>
        <taxon>Vertebrata</taxon>
        <taxon>Euteleostomi</taxon>
        <taxon>Mammalia</taxon>
        <taxon>Eutheria</taxon>
        <taxon>Laurasiatheria</taxon>
        <taxon>Carnivora</taxon>
        <taxon>Feliformia</taxon>
        <taxon>Felidae</taxon>
        <taxon>Felinae</taxon>
        <taxon>Felis</taxon>
    </lineage>
</organism>
<dbReference type="CDD" id="cd01852">
    <property type="entry name" value="AIG1"/>
    <property type="match status" value="1"/>
</dbReference>
<dbReference type="Pfam" id="PF04548">
    <property type="entry name" value="AIG1"/>
    <property type="match status" value="1"/>
</dbReference>
<dbReference type="InterPro" id="IPR045058">
    <property type="entry name" value="GIMA/IAN/Toc"/>
</dbReference>
<feature type="region of interest" description="Disordered" evidence="4">
    <location>
        <begin position="318"/>
        <end position="338"/>
    </location>
</feature>
<dbReference type="InterPro" id="IPR027417">
    <property type="entry name" value="P-loop_NTPase"/>
</dbReference>
<keyword evidence="7" id="KW-1185">Reference proteome</keyword>
<dbReference type="InterPro" id="IPR006703">
    <property type="entry name" value="G_AIG1"/>
</dbReference>
<dbReference type="Ensembl" id="ENSFCTT00005080546.1">
    <property type="protein sequence ID" value="ENSFCTP00005056037.1"/>
    <property type="gene ID" value="ENSFCTG00005028647.1"/>
</dbReference>
<evidence type="ECO:0000256" key="4">
    <source>
        <dbReference type="SAM" id="MobiDB-lite"/>
    </source>
</evidence>
<dbReference type="Proteomes" id="UP000823872">
    <property type="component" value="Chromosome A2"/>
</dbReference>
<evidence type="ECO:0000313" key="6">
    <source>
        <dbReference type="Ensembl" id="ENSFCTP00005056037.1"/>
    </source>
</evidence>
<feature type="region of interest" description="Disordered" evidence="4">
    <location>
        <begin position="1"/>
        <end position="21"/>
    </location>
</feature>
<evidence type="ECO:0000256" key="1">
    <source>
        <dbReference type="ARBA" id="ARBA00008535"/>
    </source>
</evidence>